<name>A0A4U9FF72_GIBZA</name>
<dbReference type="OrthoDB" id="5106867at2759"/>
<evidence type="ECO:0000313" key="2">
    <source>
        <dbReference type="EMBL" id="VIO55394.1"/>
    </source>
</evidence>
<evidence type="ECO:0000313" key="1">
    <source>
        <dbReference type="EMBL" id="CAG1997622.1"/>
    </source>
</evidence>
<dbReference type="Proteomes" id="UP000746612">
    <property type="component" value="Unassembled WGS sequence"/>
</dbReference>
<proteinExistence type="predicted"/>
<reference evidence="1" key="2">
    <citation type="submission" date="2021-03" db="EMBL/GenBank/DDBJ databases">
        <authorList>
            <person name="Alouane T."/>
            <person name="Langin T."/>
            <person name="Bonhomme L."/>
        </authorList>
    </citation>
    <scope>NUCLEOTIDE SEQUENCE</scope>
    <source>
        <strain evidence="1">MDC_Fg202</strain>
    </source>
</reference>
<reference evidence="2" key="1">
    <citation type="submission" date="2019-04" db="EMBL/GenBank/DDBJ databases">
        <authorList>
            <person name="Melise S."/>
            <person name="Noan J."/>
            <person name="Okalmin O."/>
        </authorList>
    </citation>
    <scope>NUCLEOTIDE SEQUENCE</scope>
    <source>
        <strain evidence="2">FN9</strain>
    </source>
</reference>
<organism evidence="1 3">
    <name type="scientific">Gibberella zeae</name>
    <name type="common">Wheat head blight fungus</name>
    <name type="synonym">Fusarium graminearum</name>
    <dbReference type="NCBI Taxonomy" id="5518"/>
    <lineage>
        <taxon>Eukaryota</taxon>
        <taxon>Fungi</taxon>
        <taxon>Dikarya</taxon>
        <taxon>Ascomycota</taxon>
        <taxon>Pezizomycotina</taxon>
        <taxon>Sordariomycetes</taxon>
        <taxon>Hypocreomycetidae</taxon>
        <taxon>Hypocreales</taxon>
        <taxon>Nectriaceae</taxon>
        <taxon>Fusarium</taxon>
    </lineage>
</organism>
<dbReference type="EMBL" id="CAJPIJ010000161">
    <property type="protein sequence ID" value="CAG1997622.1"/>
    <property type="molecule type" value="Genomic_DNA"/>
</dbReference>
<evidence type="ECO:0000313" key="3">
    <source>
        <dbReference type="Proteomes" id="UP000746612"/>
    </source>
</evidence>
<dbReference type="AlphaFoldDB" id="A0A4U9FF72"/>
<gene>
    <name evidence="2" type="ORF">FUG_LOCUS145581</name>
    <name evidence="1" type="ORF">MDCFG202_LOCUS430921</name>
</gene>
<sequence length="136" mass="14604">MTGTETSNAGGGFDLLRRATQAMMSSPSLRTSGGGGDRTIAVPGLPAPQLQRNQVNVLFRLELFSPVPVLRHRLLREPTSPHMKMEPPPATLQVLRQACIPLLGAVGLYPVDGCPVTAGQDDEVSTPWHQESMHSP</sequence>
<accession>A0A4U9FF72</accession>
<protein>
    <submittedName>
        <fullName evidence="1">Uncharacterized protein</fullName>
    </submittedName>
</protein>
<dbReference type="EMBL" id="CAAKMV010000111">
    <property type="protein sequence ID" value="VIO55394.1"/>
    <property type="molecule type" value="Genomic_DNA"/>
</dbReference>